<dbReference type="InterPro" id="IPR032675">
    <property type="entry name" value="LRR_dom_sf"/>
</dbReference>
<evidence type="ECO:0000256" key="1">
    <source>
        <dbReference type="ARBA" id="ARBA00022614"/>
    </source>
</evidence>
<reference evidence="3 4" key="1">
    <citation type="submission" date="2021-12" db="EMBL/GenBank/DDBJ databases">
        <title>Genome sequencing of bacteria with rrn-lacking chromosome and rrn-plasmid.</title>
        <authorList>
            <person name="Anda M."/>
            <person name="Iwasaki W."/>
        </authorList>
    </citation>
    <scope>NUCLEOTIDE SEQUENCE [LARGE SCALE GENOMIC DNA]</scope>
    <source>
        <strain evidence="3 4">DSM 100852</strain>
        <plasmid evidence="3 4">pFA1</plasmid>
    </source>
</reference>
<geneLocation type="plasmid" evidence="3 4">
    <name>pFA1</name>
</geneLocation>
<dbReference type="EMBL" id="AP025315">
    <property type="protein sequence ID" value="BDD11391.1"/>
    <property type="molecule type" value="Genomic_DNA"/>
</dbReference>
<dbReference type="PANTHER" id="PTHR47566">
    <property type="match status" value="1"/>
</dbReference>
<protein>
    <recommendedName>
        <fullName evidence="5">Leucine-rich repeat domain-containing protein</fullName>
    </recommendedName>
</protein>
<dbReference type="GO" id="GO:0035591">
    <property type="term" value="F:signaling adaptor activity"/>
    <property type="evidence" value="ECO:0007669"/>
    <property type="project" value="TreeGrafter"/>
</dbReference>
<dbReference type="RefSeq" id="WP_338394892.1">
    <property type="nucleotide sequence ID" value="NZ_AP025315.1"/>
</dbReference>
<dbReference type="AlphaFoldDB" id="A0AAU9CGU4"/>
<keyword evidence="1" id="KW-0433">Leucine-rich repeat</keyword>
<dbReference type="SUPFAM" id="SSF52058">
    <property type="entry name" value="L domain-like"/>
    <property type="match status" value="4"/>
</dbReference>
<dbReference type="InterPro" id="IPR052574">
    <property type="entry name" value="CDIRP"/>
</dbReference>
<sequence>MTKKITCAIALGAALYLGSCSKSSDDGPGQEPALTAIADSKFEQALIDLKFDNKLDGKILTETAKTVTKLDIGNKGITDLKGIEGFTSLEELNLASNTLGYLDLSQNKAIKKLSASKCGLDSVSFAPDASLVDLTLDDNKLKKIDVSKSKKLKYLKLKGNKLQSIDLSNNTALKLLSASDNAISAVNISSNTVLDTVSFEGNQLKSIDLSANTALTYLNLKSNKLESMDISALSKLKNFYVSGNEDLVCILVKDQATADAMNKGEGVYANWQKDSKHEFTVDCSGPKPEDYTAIPDAKFEQALIGLNLDDTKDGTVLTSKIDKIESLDISNKGITSLKGIEAMKALKSLSASGNAIAEVNISSNTALETVSFEGSQLKTIDLSANTALTYLNLKSNKLEDMDISALSNLKSFYISGNENLSCILVKDQATADAINKGEGDYANWQKDTKHFFTTNCSGPRPEDYTAIPDGNFEQVLVDLGWDDAKDGRVLTANIEDKTEFKLEEQKNIADFTGIEAFKALVTFTISGHKATSIDLSANTTLQTVDFDGGPLTSIKLGANTNLRNLILSNNQLTALDVSSLTGLENLYINDNAITQIDISKNVKLKQFGASDNPLSSVDLSKNTQLQNFELNNGKLESIDVSANTELTKFKILNNKLTELDLSANTKLTHVYVNGNPDLDCITVASSQTIDSQWNKDEHQQFSTDCNSHLYVSVPDLKFEQELIRIGWDDVADGKLLKSSVSYREKLEINTKGIASLEGIEAMTSLKTLSARSNQIAAVDLSANTKLETLSLDDNKLTSIDLSKNTALKYLSLKTNQLQSLDLSALENLANFYVTSNESLSCILVKDQATADAANNGSGNYGSWLKDDQHYFTIDCAIKPNLFVNIPDSDFELALIGRGLDNTVDGKAIKNKLITVTTLNVNSKKIKSLQGIEAMVNLVNLDAGGNLLSSVDLSANTKLTTVRLQENQLTSLDLSANTKVTYVRADVNRLTNLTLPSSVTTLNIKKNQLQIIDISNLDLTVFNASENPGNYIKVANQTVAEEAHSRKGKYASWVLSWAQDFIHGNASPESQFVNIPGPSFERHLVALGIDNKEDGKLMRSLMEKVTKFEMRTSYLDNLKGIEAMKNLTSLVINGGYGSRQDFSLDLSENTKLTTLKISGIQNLTLLKLPKVNNINTLHIENNPKLPTLDFSVTPNSANFGDVRLNGNPNLNCIKVPTQDIANKLNNRHSSYSHWTYPQRLNFSTECN</sequence>
<dbReference type="PROSITE" id="PS51450">
    <property type="entry name" value="LRR"/>
    <property type="match status" value="2"/>
</dbReference>
<proteinExistence type="predicted"/>
<keyword evidence="3" id="KW-0614">Plasmid</keyword>
<dbReference type="Pfam" id="PF23952">
    <property type="entry name" value="LRR_EndoS"/>
    <property type="match status" value="1"/>
</dbReference>
<evidence type="ECO:0000313" key="3">
    <source>
        <dbReference type="EMBL" id="BDD11391.1"/>
    </source>
</evidence>
<keyword evidence="4" id="KW-1185">Reference proteome</keyword>
<evidence type="ECO:0000313" key="4">
    <source>
        <dbReference type="Proteomes" id="UP001348817"/>
    </source>
</evidence>
<organism evidence="3 4">
    <name type="scientific">Fulvitalea axinellae</name>
    <dbReference type="NCBI Taxonomy" id="1182444"/>
    <lineage>
        <taxon>Bacteria</taxon>
        <taxon>Pseudomonadati</taxon>
        <taxon>Bacteroidota</taxon>
        <taxon>Cytophagia</taxon>
        <taxon>Cytophagales</taxon>
        <taxon>Persicobacteraceae</taxon>
        <taxon>Fulvitalea</taxon>
    </lineage>
</organism>
<name>A0AAU9CGU4_9BACT</name>
<dbReference type="InterPro" id="IPR001611">
    <property type="entry name" value="Leu-rich_rpt"/>
</dbReference>
<dbReference type="KEGG" id="fax:FUAX_38230"/>
<evidence type="ECO:0008006" key="5">
    <source>
        <dbReference type="Google" id="ProtNLM"/>
    </source>
</evidence>
<dbReference type="SMART" id="SM00365">
    <property type="entry name" value="LRR_SD22"/>
    <property type="match status" value="10"/>
</dbReference>
<dbReference type="PANTHER" id="PTHR47566:SF1">
    <property type="entry name" value="PROTEIN NUD1"/>
    <property type="match status" value="1"/>
</dbReference>
<dbReference type="Gene3D" id="3.80.10.10">
    <property type="entry name" value="Ribonuclease Inhibitor"/>
    <property type="match status" value="6"/>
</dbReference>
<accession>A0AAU9CGU4</accession>
<dbReference type="InterPro" id="IPR025875">
    <property type="entry name" value="Leu-rich_rpt_4"/>
</dbReference>
<dbReference type="Pfam" id="PF12799">
    <property type="entry name" value="LRR_4"/>
    <property type="match status" value="1"/>
</dbReference>
<evidence type="ECO:0000256" key="2">
    <source>
        <dbReference type="ARBA" id="ARBA00022737"/>
    </source>
</evidence>
<gene>
    <name evidence="3" type="ORF">FUAX_38230</name>
</gene>
<dbReference type="SMART" id="SM00369">
    <property type="entry name" value="LRR_TYP"/>
    <property type="match status" value="7"/>
</dbReference>
<keyword evidence="2" id="KW-0677">Repeat</keyword>
<dbReference type="InterPro" id="IPR003591">
    <property type="entry name" value="Leu-rich_rpt_typical-subtyp"/>
</dbReference>
<dbReference type="Proteomes" id="UP001348817">
    <property type="component" value="Plasmid pFA1"/>
</dbReference>